<evidence type="ECO:0000256" key="1">
    <source>
        <dbReference type="SAM" id="MobiDB-lite"/>
    </source>
</evidence>
<feature type="transmembrane region" description="Helical" evidence="2">
    <location>
        <begin position="158"/>
        <end position="182"/>
    </location>
</feature>
<accession>A0ABS4LES1</accession>
<proteinExistence type="predicted"/>
<gene>
    <name evidence="3" type="ORF">J2Z77_006451</name>
</gene>
<evidence type="ECO:0000313" key="3">
    <source>
        <dbReference type="EMBL" id="MBP2040596.1"/>
    </source>
</evidence>
<dbReference type="RefSeq" id="WP_229920805.1">
    <property type="nucleotide sequence ID" value="NZ_BMVL01000018.1"/>
</dbReference>
<name>A0ABS4LES1_STRAV</name>
<dbReference type="EMBL" id="JAGGLQ010000018">
    <property type="protein sequence ID" value="MBP2040596.1"/>
    <property type="molecule type" value="Genomic_DNA"/>
</dbReference>
<evidence type="ECO:0000256" key="2">
    <source>
        <dbReference type="SAM" id="Phobius"/>
    </source>
</evidence>
<keyword evidence="2" id="KW-0812">Transmembrane</keyword>
<comment type="caution">
    <text evidence="3">The sequence shown here is derived from an EMBL/GenBank/DDBJ whole genome shotgun (WGS) entry which is preliminary data.</text>
</comment>
<organism evidence="3 4">
    <name type="scientific">Streptomyces avidinii</name>
    <dbReference type="NCBI Taxonomy" id="1895"/>
    <lineage>
        <taxon>Bacteria</taxon>
        <taxon>Bacillati</taxon>
        <taxon>Actinomycetota</taxon>
        <taxon>Actinomycetes</taxon>
        <taxon>Kitasatosporales</taxon>
        <taxon>Streptomycetaceae</taxon>
        <taxon>Streptomyces</taxon>
    </lineage>
</organism>
<keyword evidence="4" id="KW-1185">Reference proteome</keyword>
<feature type="transmembrane region" description="Helical" evidence="2">
    <location>
        <begin position="109"/>
        <end position="127"/>
    </location>
</feature>
<dbReference type="Proteomes" id="UP001519310">
    <property type="component" value="Unassembled WGS sequence"/>
</dbReference>
<keyword evidence="2" id="KW-1133">Transmembrane helix</keyword>
<sequence>MATPPQPQHRPQQGAGPYNPYTAPVPPQSGPPGPRYAAPQPYGAYGTHPEPGRYGCRLCGAWPAAHATVRGHQGMIVLMRFLSLRGPFCRDCGLATYRRMSSDTLWQGWWGPLSLFITPVTLLMNLGPRAAFRRLAPPAGGHRPALDPGRPLWRRAPALLMMAPVLLVLLAVPALVLLGMLVGDTKLTTGQCVRNEGSWTDQDLRVESCASPRAEFRVTGPPCAAGDYIADREYGREEFTMLCLTPLGRAQGAATAPGTPPSTD</sequence>
<feature type="compositionally biased region" description="Pro residues" evidence="1">
    <location>
        <begin position="23"/>
        <end position="34"/>
    </location>
</feature>
<protein>
    <recommendedName>
        <fullName evidence="5">Toxin-antitoxin system, toxin component</fullName>
    </recommendedName>
</protein>
<evidence type="ECO:0008006" key="5">
    <source>
        <dbReference type="Google" id="ProtNLM"/>
    </source>
</evidence>
<feature type="region of interest" description="Disordered" evidence="1">
    <location>
        <begin position="1"/>
        <end position="42"/>
    </location>
</feature>
<reference evidence="3 4" key="1">
    <citation type="submission" date="2021-03" db="EMBL/GenBank/DDBJ databases">
        <title>Genomic Encyclopedia of Type Strains, Phase IV (KMG-IV): sequencing the most valuable type-strain genomes for metagenomic binning, comparative biology and taxonomic classification.</title>
        <authorList>
            <person name="Goeker M."/>
        </authorList>
    </citation>
    <scope>NUCLEOTIDE SEQUENCE [LARGE SCALE GENOMIC DNA]</scope>
    <source>
        <strain evidence="3 4">DSM 40526</strain>
    </source>
</reference>
<keyword evidence="2" id="KW-0472">Membrane</keyword>
<evidence type="ECO:0000313" key="4">
    <source>
        <dbReference type="Proteomes" id="UP001519310"/>
    </source>
</evidence>